<dbReference type="HOGENOM" id="CLU_1715590_0_0_1"/>
<evidence type="ECO:0000256" key="2">
    <source>
        <dbReference type="ARBA" id="ARBA00022692"/>
    </source>
</evidence>
<dbReference type="STRING" id="10228.B3S1U4"/>
<dbReference type="InterPro" id="IPR050186">
    <property type="entry name" value="TPT_transporter"/>
</dbReference>
<keyword evidence="4 5" id="KW-0472">Membrane</keyword>
<protein>
    <recommendedName>
        <fullName evidence="6">Sugar phosphate transporter domain-containing protein</fullName>
    </recommendedName>
</protein>
<evidence type="ECO:0000259" key="6">
    <source>
        <dbReference type="Pfam" id="PF03151"/>
    </source>
</evidence>
<dbReference type="OrthoDB" id="417037at2759"/>
<organism evidence="7 8">
    <name type="scientific">Trichoplax adhaerens</name>
    <name type="common">Trichoplax reptans</name>
    <dbReference type="NCBI Taxonomy" id="10228"/>
    <lineage>
        <taxon>Eukaryota</taxon>
        <taxon>Metazoa</taxon>
        <taxon>Placozoa</taxon>
        <taxon>Uniplacotomia</taxon>
        <taxon>Trichoplacea</taxon>
        <taxon>Trichoplacidae</taxon>
        <taxon>Trichoplax</taxon>
    </lineage>
</organism>
<keyword evidence="2 5" id="KW-0812">Transmembrane</keyword>
<dbReference type="eggNOG" id="KOG1444">
    <property type="taxonomic scope" value="Eukaryota"/>
</dbReference>
<feature type="transmembrane region" description="Helical" evidence="5">
    <location>
        <begin position="54"/>
        <end position="73"/>
    </location>
</feature>
<dbReference type="RefSeq" id="XP_002114264.1">
    <property type="nucleotide sequence ID" value="XM_002114228.1"/>
</dbReference>
<sequence length="153" mass="16779">MVQISVSVMILGAVIAAINDFTFNFIGYFAVLINNLSSALNGVYTKKKIETKELGIFGLMFYNALVMTIPAILLTSYQGDFNNALNYSGWSDYYSTMCFMASCVLGIVLVYSTMLCTKYNTALATSIIGCLKTTAIKYQPLPDYMPAGNPYLA</sequence>
<dbReference type="InParanoid" id="B3S1U4"/>
<feature type="transmembrane region" description="Helical" evidence="5">
    <location>
        <begin position="6"/>
        <end position="33"/>
    </location>
</feature>
<proteinExistence type="predicted"/>
<dbReference type="OMA" id="WLDITFL"/>
<dbReference type="AlphaFoldDB" id="B3S1U4"/>
<keyword evidence="3 5" id="KW-1133">Transmembrane helix</keyword>
<feature type="domain" description="Sugar phosphate transporter" evidence="6">
    <location>
        <begin position="2"/>
        <end position="94"/>
    </location>
</feature>
<dbReference type="GeneID" id="6755477"/>
<evidence type="ECO:0000313" key="7">
    <source>
        <dbReference type="EMBL" id="EDV23354.1"/>
    </source>
</evidence>
<dbReference type="InterPro" id="IPR004853">
    <property type="entry name" value="Sugar_P_trans_dom"/>
</dbReference>
<evidence type="ECO:0000256" key="1">
    <source>
        <dbReference type="ARBA" id="ARBA00004141"/>
    </source>
</evidence>
<evidence type="ECO:0000256" key="3">
    <source>
        <dbReference type="ARBA" id="ARBA00022989"/>
    </source>
</evidence>
<dbReference type="Pfam" id="PF03151">
    <property type="entry name" value="TPT"/>
    <property type="match status" value="1"/>
</dbReference>
<accession>B3S1U4</accession>
<evidence type="ECO:0000256" key="4">
    <source>
        <dbReference type="ARBA" id="ARBA00023136"/>
    </source>
</evidence>
<dbReference type="Proteomes" id="UP000009022">
    <property type="component" value="Unassembled WGS sequence"/>
</dbReference>
<feature type="transmembrane region" description="Helical" evidence="5">
    <location>
        <begin position="93"/>
        <end position="111"/>
    </location>
</feature>
<dbReference type="CTD" id="6755477"/>
<evidence type="ECO:0000256" key="5">
    <source>
        <dbReference type="SAM" id="Phobius"/>
    </source>
</evidence>
<reference evidence="7 8" key="1">
    <citation type="journal article" date="2008" name="Nature">
        <title>The Trichoplax genome and the nature of placozoans.</title>
        <authorList>
            <person name="Srivastava M."/>
            <person name="Begovic E."/>
            <person name="Chapman J."/>
            <person name="Putnam N.H."/>
            <person name="Hellsten U."/>
            <person name="Kawashima T."/>
            <person name="Kuo A."/>
            <person name="Mitros T."/>
            <person name="Salamov A."/>
            <person name="Carpenter M.L."/>
            <person name="Signorovitch A.Y."/>
            <person name="Moreno M.A."/>
            <person name="Kamm K."/>
            <person name="Grimwood J."/>
            <person name="Schmutz J."/>
            <person name="Shapiro H."/>
            <person name="Grigoriev I.V."/>
            <person name="Buss L.W."/>
            <person name="Schierwater B."/>
            <person name="Dellaporta S.L."/>
            <person name="Rokhsar D.S."/>
        </authorList>
    </citation>
    <scope>NUCLEOTIDE SEQUENCE [LARGE SCALE GENOMIC DNA]</scope>
    <source>
        <strain evidence="7 8">Grell-BS-1999</strain>
    </source>
</reference>
<keyword evidence="8" id="KW-1185">Reference proteome</keyword>
<gene>
    <name evidence="7" type="ORF">TRIADDRAFT_57887</name>
</gene>
<evidence type="ECO:0000313" key="8">
    <source>
        <dbReference type="Proteomes" id="UP000009022"/>
    </source>
</evidence>
<dbReference type="GO" id="GO:0016020">
    <property type="term" value="C:membrane"/>
    <property type="evidence" value="ECO:0007669"/>
    <property type="project" value="UniProtKB-SubCell"/>
</dbReference>
<comment type="subcellular location">
    <subcellularLocation>
        <location evidence="1">Membrane</location>
        <topology evidence="1">Multi-pass membrane protein</topology>
    </subcellularLocation>
</comment>
<dbReference type="PANTHER" id="PTHR11132">
    <property type="entry name" value="SOLUTE CARRIER FAMILY 35"/>
    <property type="match status" value="1"/>
</dbReference>
<name>B3S1U4_TRIAD</name>
<dbReference type="KEGG" id="tad:TRIADDRAFT_57887"/>
<dbReference type="EMBL" id="DS985247">
    <property type="protein sequence ID" value="EDV23354.1"/>
    <property type="molecule type" value="Genomic_DNA"/>
</dbReference>
<dbReference type="PhylomeDB" id="B3S1U4"/>